<dbReference type="SUPFAM" id="SSF50677">
    <property type="entry name" value="ValRS/IleRS/LeuRS editing domain"/>
    <property type="match status" value="1"/>
</dbReference>
<evidence type="ECO:0000256" key="2">
    <source>
        <dbReference type="ARBA" id="ARBA00022490"/>
    </source>
</evidence>
<keyword evidence="5 9" id="KW-0067">ATP-binding</keyword>
<keyword evidence="3 9" id="KW-0436">Ligase</keyword>
<dbReference type="GO" id="GO:0004823">
    <property type="term" value="F:leucine-tRNA ligase activity"/>
    <property type="evidence" value="ECO:0007669"/>
    <property type="project" value="UniProtKB-EC"/>
</dbReference>
<accession>A0ABX1YYZ7</accession>
<dbReference type="InterPro" id="IPR009080">
    <property type="entry name" value="tRNAsynth_Ia_anticodon-bd"/>
</dbReference>
<dbReference type="InterPro" id="IPR025709">
    <property type="entry name" value="Leu_tRNA-synth_edit"/>
</dbReference>
<evidence type="ECO:0000256" key="10">
    <source>
        <dbReference type="RuleBase" id="RU363035"/>
    </source>
</evidence>
<comment type="catalytic activity">
    <reaction evidence="8 9">
        <text>tRNA(Leu) + L-leucine + ATP = L-leucyl-tRNA(Leu) + AMP + diphosphate</text>
        <dbReference type="Rhea" id="RHEA:11688"/>
        <dbReference type="Rhea" id="RHEA-COMP:9613"/>
        <dbReference type="Rhea" id="RHEA-COMP:9622"/>
        <dbReference type="ChEBI" id="CHEBI:30616"/>
        <dbReference type="ChEBI" id="CHEBI:33019"/>
        <dbReference type="ChEBI" id="CHEBI:57427"/>
        <dbReference type="ChEBI" id="CHEBI:78442"/>
        <dbReference type="ChEBI" id="CHEBI:78494"/>
        <dbReference type="ChEBI" id="CHEBI:456215"/>
        <dbReference type="EC" id="6.1.1.4"/>
    </reaction>
</comment>
<dbReference type="SUPFAM" id="SSF47323">
    <property type="entry name" value="Anticodon-binding domain of a subclass of class I aminoacyl-tRNA synthetases"/>
    <property type="match status" value="1"/>
</dbReference>
<protein>
    <recommendedName>
        <fullName evidence="9">Leucine--tRNA ligase</fullName>
        <ecNumber evidence="9">6.1.1.4</ecNumber>
    </recommendedName>
    <alternativeName>
        <fullName evidence="9">Leucyl-tRNA synthetase</fullName>
        <shortName evidence="9">LeuRS</shortName>
    </alternativeName>
</protein>
<dbReference type="InterPro" id="IPR002302">
    <property type="entry name" value="Leu-tRNA-ligase"/>
</dbReference>
<dbReference type="PROSITE" id="PS00178">
    <property type="entry name" value="AA_TRNA_LIGASE_I"/>
    <property type="match status" value="1"/>
</dbReference>
<keyword evidence="4 9" id="KW-0547">Nucleotide-binding</keyword>
<dbReference type="Pfam" id="PF09334">
    <property type="entry name" value="tRNA-synt_1g"/>
    <property type="match status" value="1"/>
</dbReference>
<evidence type="ECO:0000256" key="1">
    <source>
        <dbReference type="ARBA" id="ARBA00005594"/>
    </source>
</evidence>
<evidence type="ECO:0000259" key="15">
    <source>
        <dbReference type="Pfam" id="PF13603"/>
    </source>
</evidence>
<evidence type="ECO:0000256" key="6">
    <source>
        <dbReference type="ARBA" id="ARBA00022917"/>
    </source>
</evidence>
<feature type="domain" description="Methionyl/Leucyl tRNA synthetase" evidence="14">
    <location>
        <begin position="53"/>
        <end position="184"/>
    </location>
</feature>
<dbReference type="InterPro" id="IPR009008">
    <property type="entry name" value="Val/Leu/Ile-tRNA-synth_edit"/>
</dbReference>
<dbReference type="InterPro" id="IPR014729">
    <property type="entry name" value="Rossmann-like_a/b/a_fold"/>
</dbReference>
<dbReference type="PRINTS" id="PR00985">
    <property type="entry name" value="TRNASYNTHLEU"/>
</dbReference>
<evidence type="ECO:0000259" key="14">
    <source>
        <dbReference type="Pfam" id="PF09334"/>
    </source>
</evidence>
<dbReference type="Gene3D" id="3.10.20.590">
    <property type="match status" value="1"/>
</dbReference>
<feature type="domain" description="Methionyl/Valyl/Leucyl/Isoleucyl-tRNA synthetase anticodon-binding" evidence="13">
    <location>
        <begin position="674"/>
        <end position="784"/>
    </location>
</feature>
<dbReference type="SUPFAM" id="SSF52374">
    <property type="entry name" value="Nucleotidylyl transferase"/>
    <property type="match status" value="1"/>
</dbReference>
<gene>
    <name evidence="9" type="primary">leuS</name>
    <name evidence="16" type="ORF">GC102_05645</name>
</gene>
<sequence length="822" mass="94011">MTQETKETKETKEQQGYNPQAIEPKWQAYWDEKKTFKVLENSDKPKFYALDMFPYPSGAGLHVGHPEGYTATDIVSRFKRMRGFNVLHPMGWDAFGLPAEQYALDTGNDPREFTKKNIDTFRRQIKSLGFSYDWDREISTTDPEYYKWTQWIFIQLYNKGLAYVDEVPVNWCPALGTVLANEEVIDGLSERGNHPVIRKPMRQWILKITEYAERLLEDLEELDWSESIKDMQRNWIGKSTGAEVQFTIDGHDEKSLTVFTTRPDTLFGATYCVLAPEHELVEQITTKNQAAAIKEYQEKASRKSDLERTDLAKDKTGVFTGAYAVNPVNGVKVPIWIADYVLGGYGTGAIMAVPGHDQRDWEFAKQFDLPIIEVVQGGDVEKEAYAGDGEHVNSGPINGMNIEQGISHMIAWLTENGKGRGKVTYRLRDWLFSRQRYWGEPIPILHLEDGTMKPVPVDQLPLLLPQVDEIKPSGTGESPLANVSEWVNTIDPETGMKARRETNTMPQWAGSCWYYLRFIDPRNDKEFCSHELQQQWLPVDLYIGGAEHAVLHLLYARFWHKVLYDLGFVHTKEPFHKLVNQGMILGENMEKMSKSRGNVVNPDDIVSDQGADTLRIYEMFMGPLEATKPWNTTGVDGIYRYLNRVWRLFVDENGQINTKISADETLGSDAFKRTWHRTIKKITEDFEALRFNTAISQMMIFVNEAYKTERLPLEAMKNFVQMLSPIAPHLAEELWEKLGGTESITYQPWPTYDEAWTVDNEIEIVVQVNGKIVDRVLISKDTDEAAMEKIAFDLDKVKEATAGKAVRKLIVVKGKLVNIVVG</sequence>
<dbReference type="InterPro" id="IPR015413">
    <property type="entry name" value="Methionyl/Leucyl_tRNA_Synth"/>
</dbReference>
<comment type="subcellular location">
    <subcellularLocation>
        <location evidence="9">Cytoplasm</location>
    </subcellularLocation>
</comment>
<evidence type="ECO:0000256" key="7">
    <source>
        <dbReference type="ARBA" id="ARBA00023146"/>
    </source>
</evidence>
<feature type="domain" description="Leucyl-tRNA synthetase editing" evidence="15">
    <location>
        <begin position="233"/>
        <end position="413"/>
    </location>
</feature>
<dbReference type="NCBIfam" id="TIGR00396">
    <property type="entry name" value="leuS_bact"/>
    <property type="match status" value="1"/>
</dbReference>
<dbReference type="Pfam" id="PF00133">
    <property type="entry name" value="tRNA-synt_1"/>
    <property type="match status" value="1"/>
</dbReference>
<dbReference type="PANTHER" id="PTHR43740">
    <property type="entry name" value="LEUCYL-TRNA SYNTHETASE"/>
    <property type="match status" value="1"/>
</dbReference>
<dbReference type="EMBL" id="WHOC01000019">
    <property type="protein sequence ID" value="NOU85266.1"/>
    <property type="molecule type" value="Genomic_DNA"/>
</dbReference>
<dbReference type="Gene3D" id="3.40.50.620">
    <property type="entry name" value="HUPs"/>
    <property type="match status" value="2"/>
</dbReference>
<comment type="similarity">
    <text evidence="1 9 10">Belongs to the class-I aminoacyl-tRNA synthetase family.</text>
</comment>
<evidence type="ECO:0000259" key="13">
    <source>
        <dbReference type="Pfam" id="PF08264"/>
    </source>
</evidence>
<dbReference type="InterPro" id="IPR013155">
    <property type="entry name" value="M/V/L/I-tRNA-synth_anticd-bd"/>
</dbReference>
<evidence type="ECO:0000256" key="11">
    <source>
        <dbReference type="SAM" id="MobiDB-lite"/>
    </source>
</evidence>
<dbReference type="InterPro" id="IPR002300">
    <property type="entry name" value="aa-tRNA-synth_Ia"/>
</dbReference>
<feature type="compositionally biased region" description="Basic and acidic residues" evidence="11">
    <location>
        <begin position="1"/>
        <end position="13"/>
    </location>
</feature>
<dbReference type="EC" id="6.1.1.4" evidence="9"/>
<dbReference type="HAMAP" id="MF_00049_B">
    <property type="entry name" value="Leu_tRNA_synth_B"/>
    <property type="match status" value="1"/>
</dbReference>
<dbReference type="Pfam" id="PF13603">
    <property type="entry name" value="tRNA-synt_1_2"/>
    <property type="match status" value="1"/>
</dbReference>
<evidence type="ECO:0000256" key="9">
    <source>
        <dbReference type="HAMAP-Rule" id="MF_00049"/>
    </source>
</evidence>
<evidence type="ECO:0000256" key="3">
    <source>
        <dbReference type="ARBA" id="ARBA00022598"/>
    </source>
</evidence>
<comment type="caution">
    <text evidence="16">The sequence shown here is derived from an EMBL/GenBank/DDBJ whole genome shotgun (WGS) entry which is preliminary data.</text>
</comment>
<dbReference type="Gene3D" id="1.10.730.10">
    <property type="entry name" value="Isoleucyl-tRNA Synthetase, Domain 1"/>
    <property type="match status" value="1"/>
</dbReference>
<keyword evidence="7 9" id="KW-0030">Aminoacyl-tRNA synthetase</keyword>
<feature type="binding site" evidence="9">
    <location>
        <position position="594"/>
    </location>
    <ligand>
        <name>ATP</name>
        <dbReference type="ChEBI" id="CHEBI:30616"/>
    </ligand>
</feature>
<proteinExistence type="inferred from homology"/>
<dbReference type="RefSeq" id="WP_171688543.1">
    <property type="nucleotide sequence ID" value="NZ_WHOC01000019.1"/>
</dbReference>
<keyword evidence="6 9" id="KW-0648">Protein biosynthesis</keyword>
<feature type="short sequence motif" description="'KMSKS' region" evidence="9">
    <location>
        <begin position="591"/>
        <end position="595"/>
    </location>
</feature>
<evidence type="ECO:0000256" key="4">
    <source>
        <dbReference type="ARBA" id="ARBA00022741"/>
    </source>
</evidence>
<feature type="region of interest" description="Disordered" evidence="11">
    <location>
        <begin position="1"/>
        <end position="20"/>
    </location>
</feature>
<dbReference type="InterPro" id="IPR001412">
    <property type="entry name" value="aa-tRNA-synth_I_CS"/>
</dbReference>
<organism evidence="16 17">
    <name type="scientific">Paenibacillus germinis</name>
    <dbReference type="NCBI Taxonomy" id="2654979"/>
    <lineage>
        <taxon>Bacteria</taxon>
        <taxon>Bacillati</taxon>
        <taxon>Bacillota</taxon>
        <taxon>Bacilli</taxon>
        <taxon>Bacillales</taxon>
        <taxon>Paenibacillaceae</taxon>
        <taxon>Paenibacillus</taxon>
    </lineage>
</organism>
<comment type="caution">
    <text evidence="9">Lacks conserved residue(s) required for the propagation of feature annotation.</text>
</comment>
<reference evidence="16 17" key="1">
    <citation type="submission" date="2019-10" db="EMBL/GenBank/DDBJ databases">
        <title>Description of Paenibacillus choica sp. nov.</title>
        <authorList>
            <person name="Carlier A."/>
            <person name="Qi S."/>
        </authorList>
    </citation>
    <scope>NUCLEOTIDE SEQUENCE [LARGE SCALE GENOMIC DNA]</scope>
    <source>
        <strain evidence="16 17">LMG 31460</strain>
    </source>
</reference>
<feature type="domain" description="Aminoacyl-tRNA synthetase class Ia" evidence="12">
    <location>
        <begin position="427"/>
        <end position="617"/>
    </location>
</feature>
<evidence type="ECO:0000256" key="5">
    <source>
        <dbReference type="ARBA" id="ARBA00022840"/>
    </source>
</evidence>
<evidence type="ECO:0000313" key="16">
    <source>
        <dbReference type="EMBL" id="NOU85266.1"/>
    </source>
</evidence>
<keyword evidence="17" id="KW-1185">Reference proteome</keyword>
<evidence type="ECO:0000259" key="12">
    <source>
        <dbReference type="Pfam" id="PF00133"/>
    </source>
</evidence>
<name>A0ABX1YYZ7_9BACL</name>
<evidence type="ECO:0000313" key="17">
    <source>
        <dbReference type="Proteomes" id="UP000658690"/>
    </source>
</evidence>
<dbReference type="CDD" id="cd00812">
    <property type="entry name" value="LeuRS_core"/>
    <property type="match status" value="1"/>
</dbReference>
<evidence type="ECO:0000256" key="8">
    <source>
        <dbReference type="ARBA" id="ARBA00047469"/>
    </source>
</evidence>
<keyword evidence="2 9" id="KW-0963">Cytoplasm</keyword>
<dbReference type="Proteomes" id="UP000658690">
    <property type="component" value="Unassembled WGS sequence"/>
</dbReference>
<dbReference type="PANTHER" id="PTHR43740:SF2">
    <property type="entry name" value="LEUCINE--TRNA LIGASE, MITOCHONDRIAL"/>
    <property type="match status" value="1"/>
</dbReference>
<dbReference type="CDD" id="cd07958">
    <property type="entry name" value="Anticodon_Ia_Leu_BEm"/>
    <property type="match status" value="1"/>
</dbReference>
<dbReference type="Pfam" id="PF08264">
    <property type="entry name" value="Anticodon_1"/>
    <property type="match status" value="1"/>
</dbReference>